<gene>
    <name evidence="1" type="ORF">F2Q69_00057912</name>
</gene>
<protein>
    <submittedName>
        <fullName evidence="1">Uncharacterized protein</fullName>
    </submittedName>
</protein>
<comment type="caution">
    <text evidence="1">The sequence shown here is derived from an EMBL/GenBank/DDBJ whole genome shotgun (WGS) entry which is preliminary data.</text>
</comment>
<dbReference type="Proteomes" id="UP000712600">
    <property type="component" value="Unassembled WGS sequence"/>
</dbReference>
<accession>A0A8S9N625</accession>
<proteinExistence type="predicted"/>
<dbReference type="InterPro" id="IPR012340">
    <property type="entry name" value="NA-bd_OB-fold"/>
</dbReference>
<feature type="non-terminal residue" evidence="1">
    <location>
        <position position="1"/>
    </location>
</feature>
<evidence type="ECO:0000313" key="2">
    <source>
        <dbReference type="Proteomes" id="UP000712600"/>
    </source>
</evidence>
<evidence type="ECO:0000313" key="1">
    <source>
        <dbReference type="EMBL" id="KAF3488170.1"/>
    </source>
</evidence>
<dbReference type="Gene3D" id="2.40.50.140">
    <property type="entry name" value="Nucleic acid-binding proteins"/>
    <property type="match status" value="1"/>
</dbReference>
<reference evidence="1" key="1">
    <citation type="submission" date="2019-12" db="EMBL/GenBank/DDBJ databases">
        <title>Genome sequencing and annotation of Brassica cretica.</title>
        <authorList>
            <person name="Studholme D.J."/>
            <person name="Sarris P."/>
        </authorList>
    </citation>
    <scope>NUCLEOTIDE SEQUENCE</scope>
    <source>
        <strain evidence="1">PFS-109/04</strain>
        <tissue evidence="1">Leaf</tissue>
    </source>
</reference>
<dbReference type="EMBL" id="QGKX02002183">
    <property type="protein sequence ID" value="KAF3488170.1"/>
    <property type="molecule type" value="Genomic_DNA"/>
</dbReference>
<dbReference type="AlphaFoldDB" id="A0A8S9N625"/>
<name>A0A8S9N625_BRACR</name>
<sequence length="306" mass="35242">ESIERSIKDIHIESANICAHSKFNYRNLIQNPATFSVVHVTSSPLQLSYSSLILAFCQESIERSIKDIHIESANICAHSKFNYRNLIQNPATFSVVHVTSSPLQLSYSSLILAFCQIDLLENQAIDNVVVLSVVLDEVKNRNRSMYNRIRALCSNQAKQFYVFSNHVHKDTYVQVMERETAHDHNDRDVFVHRLLAASLRIYKLPTVFQDRPQLTSVADNKFLLYPPWIQGFSLFRIFGHGLVKTKRKIFWCCRPTDAETRVAKLRSNGFILFVPKYEIEGPVYVTAKGEKRGGDWYVDEENQKIV</sequence>
<dbReference type="Gene3D" id="3.40.50.1010">
    <property type="entry name" value="5'-nuclease"/>
    <property type="match status" value="1"/>
</dbReference>
<organism evidence="1 2">
    <name type="scientific">Brassica cretica</name>
    <name type="common">Mustard</name>
    <dbReference type="NCBI Taxonomy" id="69181"/>
    <lineage>
        <taxon>Eukaryota</taxon>
        <taxon>Viridiplantae</taxon>
        <taxon>Streptophyta</taxon>
        <taxon>Embryophyta</taxon>
        <taxon>Tracheophyta</taxon>
        <taxon>Spermatophyta</taxon>
        <taxon>Magnoliopsida</taxon>
        <taxon>eudicotyledons</taxon>
        <taxon>Gunneridae</taxon>
        <taxon>Pentapetalae</taxon>
        <taxon>rosids</taxon>
        <taxon>malvids</taxon>
        <taxon>Brassicales</taxon>
        <taxon>Brassicaceae</taxon>
        <taxon>Brassiceae</taxon>
        <taxon>Brassica</taxon>
    </lineage>
</organism>